<accession>A0A538U944</accession>
<reference evidence="2 3" key="1">
    <citation type="journal article" date="2019" name="Nat. Microbiol.">
        <title>Mediterranean grassland soil C-N compound turnover is dependent on rainfall and depth, and is mediated by genomically divergent microorganisms.</title>
        <authorList>
            <person name="Diamond S."/>
            <person name="Andeer P.F."/>
            <person name="Li Z."/>
            <person name="Crits-Christoph A."/>
            <person name="Burstein D."/>
            <person name="Anantharaman K."/>
            <person name="Lane K.R."/>
            <person name="Thomas B.C."/>
            <person name="Pan C."/>
            <person name="Northen T.R."/>
            <person name="Banfield J.F."/>
        </authorList>
    </citation>
    <scope>NUCLEOTIDE SEQUENCE [LARGE SCALE GENOMIC DNA]</scope>
    <source>
        <strain evidence="2">WS_10</strain>
    </source>
</reference>
<dbReference type="AlphaFoldDB" id="A0A538U944"/>
<evidence type="ECO:0000313" key="2">
    <source>
        <dbReference type="EMBL" id="TMQ72380.1"/>
    </source>
</evidence>
<feature type="transmembrane region" description="Helical" evidence="1">
    <location>
        <begin position="12"/>
        <end position="38"/>
    </location>
</feature>
<proteinExistence type="predicted"/>
<evidence type="ECO:0008006" key="4">
    <source>
        <dbReference type="Google" id="ProtNLM"/>
    </source>
</evidence>
<keyword evidence="1" id="KW-1133">Transmembrane helix</keyword>
<feature type="non-terminal residue" evidence="2">
    <location>
        <position position="190"/>
    </location>
</feature>
<dbReference type="EMBL" id="VBPA01000064">
    <property type="protein sequence ID" value="TMQ72380.1"/>
    <property type="molecule type" value="Genomic_DNA"/>
</dbReference>
<keyword evidence="1" id="KW-0472">Membrane</keyword>
<keyword evidence="1" id="KW-0812">Transmembrane</keyword>
<sequence>MRTMSHLLRSRVAQLAGSVALGLGLLTLGLLAFGLVGWTPSAGAERHDRHDTDWEDSDRGRVQGAAFHWSGRIAPGRRLEIHGINGPIEATLASGSEARVDAEKYGRRSDPDRVKVDVVEERDGVLICARYPKPNGELNDCDERHGQETRNNDTVVKFHVEVPRGVELVAHTVNGGIEIEDLKGDVEAAT</sequence>
<protein>
    <recommendedName>
        <fullName evidence="4">DUF4097 domain-containing protein</fullName>
    </recommendedName>
</protein>
<name>A0A538U944_UNCEI</name>
<comment type="caution">
    <text evidence="2">The sequence shown here is derived from an EMBL/GenBank/DDBJ whole genome shotgun (WGS) entry which is preliminary data.</text>
</comment>
<organism evidence="2 3">
    <name type="scientific">Eiseniibacteriota bacterium</name>
    <dbReference type="NCBI Taxonomy" id="2212470"/>
    <lineage>
        <taxon>Bacteria</taxon>
        <taxon>Candidatus Eiseniibacteriota</taxon>
    </lineage>
</organism>
<evidence type="ECO:0000313" key="3">
    <source>
        <dbReference type="Proteomes" id="UP000319836"/>
    </source>
</evidence>
<gene>
    <name evidence="2" type="ORF">E6K80_02955</name>
</gene>
<evidence type="ECO:0000256" key="1">
    <source>
        <dbReference type="SAM" id="Phobius"/>
    </source>
</evidence>
<dbReference type="Proteomes" id="UP000319836">
    <property type="component" value="Unassembled WGS sequence"/>
</dbReference>